<name>A0A314YI85_PRUYE</name>
<reference evidence="1 2" key="1">
    <citation type="submission" date="2018-02" db="EMBL/GenBank/DDBJ databases">
        <title>Draft genome of wild Prunus yedoensis var. nudiflora.</title>
        <authorList>
            <person name="Baek S."/>
            <person name="Kim J.-H."/>
            <person name="Choi K."/>
            <person name="Kim G.-B."/>
            <person name="Cho A."/>
            <person name="Jang H."/>
            <person name="Shin C.-H."/>
            <person name="Yu H.-J."/>
            <person name="Mun J.-H."/>
        </authorList>
    </citation>
    <scope>NUCLEOTIDE SEQUENCE [LARGE SCALE GENOMIC DNA]</scope>
    <source>
        <strain evidence="2">cv. Jeju island</strain>
        <tissue evidence="1">Leaf</tissue>
    </source>
</reference>
<dbReference type="AlphaFoldDB" id="A0A314YI85"/>
<sequence length="78" mass="8833">MVVLHVDDDKVAAREAGDLGEGWGEGEELVIATEVWSEEVVDLMGEEVVVRFRVLIGGGFGWRWFGWWLWSNGEVRGR</sequence>
<dbReference type="EMBL" id="PJQY01000743">
    <property type="protein sequence ID" value="PQQ08285.1"/>
    <property type="molecule type" value="Genomic_DNA"/>
</dbReference>
<dbReference type="Proteomes" id="UP000250321">
    <property type="component" value="Unassembled WGS sequence"/>
</dbReference>
<protein>
    <submittedName>
        <fullName evidence="1">Uncharacterized protein</fullName>
    </submittedName>
</protein>
<keyword evidence="2" id="KW-1185">Reference proteome</keyword>
<accession>A0A314YI85</accession>
<proteinExistence type="predicted"/>
<comment type="caution">
    <text evidence="1">The sequence shown here is derived from an EMBL/GenBank/DDBJ whole genome shotgun (WGS) entry which is preliminary data.</text>
</comment>
<organism evidence="1 2">
    <name type="scientific">Prunus yedoensis var. nudiflora</name>
    <dbReference type="NCBI Taxonomy" id="2094558"/>
    <lineage>
        <taxon>Eukaryota</taxon>
        <taxon>Viridiplantae</taxon>
        <taxon>Streptophyta</taxon>
        <taxon>Embryophyta</taxon>
        <taxon>Tracheophyta</taxon>
        <taxon>Spermatophyta</taxon>
        <taxon>Magnoliopsida</taxon>
        <taxon>eudicotyledons</taxon>
        <taxon>Gunneridae</taxon>
        <taxon>Pentapetalae</taxon>
        <taxon>rosids</taxon>
        <taxon>fabids</taxon>
        <taxon>Rosales</taxon>
        <taxon>Rosaceae</taxon>
        <taxon>Amygdaloideae</taxon>
        <taxon>Amygdaleae</taxon>
        <taxon>Prunus</taxon>
    </lineage>
</organism>
<gene>
    <name evidence="1" type="ORF">Pyn_20172</name>
</gene>
<evidence type="ECO:0000313" key="1">
    <source>
        <dbReference type="EMBL" id="PQQ08285.1"/>
    </source>
</evidence>
<evidence type="ECO:0000313" key="2">
    <source>
        <dbReference type="Proteomes" id="UP000250321"/>
    </source>
</evidence>